<dbReference type="InterPro" id="IPR029033">
    <property type="entry name" value="His_PPase_superfam"/>
</dbReference>
<dbReference type="InterPro" id="IPR013078">
    <property type="entry name" value="His_Pase_superF_clade-1"/>
</dbReference>
<keyword evidence="3" id="KW-1185">Reference proteome</keyword>
<organism evidence="2 3">
    <name type="scientific">Madurella fahalii</name>
    <dbReference type="NCBI Taxonomy" id="1157608"/>
    <lineage>
        <taxon>Eukaryota</taxon>
        <taxon>Fungi</taxon>
        <taxon>Dikarya</taxon>
        <taxon>Ascomycota</taxon>
        <taxon>Pezizomycotina</taxon>
        <taxon>Sordariomycetes</taxon>
        <taxon>Sordariomycetidae</taxon>
        <taxon>Sordariales</taxon>
        <taxon>Sordariales incertae sedis</taxon>
        <taxon>Madurella</taxon>
    </lineage>
</organism>
<feature type="region of interest" description="Disordered" evidence="1">
    <location>
        <begin position="234"/>
        <end position="255"/>
    </location>
</feature>
<proteinExistence type="predicted"/>
<dbReference type="EMBL" id="BAAFSV010000004">
    <property type="protein sequence ID" value="GAB1318263.1"/>
    <property type="molecule type" value="Genomic_DNA"/>
</dbReference>
<dbReference type="PANTHER" id="PTHR48100">
    <property type="entry name" value="BROAD-SPECIFICITY PHOSPHATASE YOR283W-RELATED"/>
    <property type="match status" value="1"/>
</dbReference>
<dbReference type="Gene3D" id="3.40.50.1240">
    <property type="entry name" value="Phosphoglycerate mutase-like"/>
    <property type="match status" value="1"/>
</dbReference>
<dbReference type="GeneID" id="98179216"/>
<protein>
    <submittedName>
        <fullName evidence="2">Phosphoglycerate mutase</fullName>
    </submittedName>
</protein>
<comment type="caution">
    <text evidence="2">The sequence shown here is derived from an EMBL/GenBank/DDBJ whole genome shotgun (WGS) entry which is preliminary data.</text>
</comment>
<accession>A0ABQ0GKF9</accession>
<dbReference type="Proteomes" id="UP001628179">
    <property type="component" value="Unassembled WGS sequence"/>
</dbReference>
<name>A0ABQ0GKF9_9PEZI</name>
<evidence type="ECO:0000256" key="1">
    <source>
        <dbReference type="SAM" id="MobiDB-lite"/>
    </source>
</evidence>
<gene>
    <name evidence="2" type="ORF">MFIFM68171_08473</name>
</gene>
<evidence type="ECO:0000313" key="3">
    <source>
        <dbReference type="Proteomes" id="UP001628179"/>
    </source>
</evidence>
<dbReference type="Pfam" id="PF00300">
    <property type="entry name" value="His_Phos_1"/>
    <property type="match status" value="1"/>
</dbReference>
<dbReference type="SMART" id="SM00855">
    <property type="entry name" value="PGAM"/>
    <property type="match status" value="1"/>
</dbReference>
<dbReference type="PANTHER" id="PTHR48100:SF1">
    <property type="entry name" value="HISTIDINE PHOSPHATASE FAMILY PROTEIN-RELATED"/>
    <property type="match status" value="1"/>
</dbReference>
<reference evidence="2 3" key="1">
    <citation type="submission" date="2024-09" db="EMBL/GenBank/DDBJ databases">
        <title>Itraconazole resistance in Madurella fahalii resulting from another homologue of gene encoding cytochrome P450 14-alpha sterol demethylase (CYP51).</title>
        <authorList>
            <person name="Yoshioka I."/>
            <person name="Fahal A.H."/>
            <person name="Kaneko S."/>
            <person name="Yaguchi T."/>
        </authorList>
    </citation>
    <scope>NUCLEOTIDE SEQUENCE [LARGE SCALE GENOMIC DNA]</scope>
    <source>
        <strain evidence="2 3">IFM 68171</strain>
    </source>
</reference>
<dbReference type="SUPFAM" id="SSF53254">
    <property type="entry name" value="Phosphoglycerate mutase-like"/>
    <property type="match status" value="1"/>
</dbReference>
<sequence length="255" mass="28566">MPQAVPRHFHSSSQATPQFSIFHHESSASKGKALEKTCAVIHILRHGQALHNVDKSHLFPDPSLTETGQLQARNLNITTGPDLVLISPMTRTLQTALLAFDSLEGIEIRVWPDLREAHNALCNKGIPKADLAAQFPQFDYTECHDEWDYPDHSTDEAVARAERVRKRVKDLSTSYGNIYLVTHRGFIAFLVQGEKFDVCEHHQYRFAAEDEVGGGRYGVNRDTGLMQDFGPTLLLPTEGHENPTGDLDVEGDRQE</sequence>
<dbReference type="InterPro" id="IPR050275">
    <property type="entry name" value="PGM_Phosphatase"/>
</dbReference>
<evidence type="ECO:0000313" key="2">
    <source>
        <dbReference type="EMBL" id="GAB1318263.1"/>
    </source>
</evidence>
<dbReference type="RefSeq" id="XP_070919994.1">
    <property type="nucleotide sequence ID" value="XM_071063893.1"/>
</dbReference>
<dbReference type="CDD" id="cd07067">
    <property type="entry name" value="HP_PGM_like"/>
    <property type="match status" value="1"/>
</dbReference>